<dbReference type="WBParaSite" id="ALUE_0000812301-mRNA-1">
    <property type="protein sequence ID" value="ALUE_0000812301-mRNA-1"/>
    <property type="gene ID" value="ALUE_0000812301"/>
</dbReference>
<evidence type="ECO:0000313" key="1">
    <source>
        <dbReference type="Proteomes" id="UP000036681"/>
    </source>
</evidence>
<reference evidence="2" key="1">
    <citation type="submission" date="2017-02" db="UniProtKB">
        <authorList>
            <consortium name="WormBaseParasite"/>
        </authorList>
    </citation>
    <scope>IDENTIFICATION</scope>
</reference>
<sequence length="71" mass="7509">MEPCGGIGGTPLAQQISPVIPARALSQASPLTSVYIIRPLAHYHAYRGHANFVMLGLTFVATFIDEVSTPG</sequence>
<accession>A0A0M3HXN7</accession>
<proteinExistence type="predicted"/>
<keyword evidence="1" id="KW-1185">Reference proteome</keyword>
<organism evidence="1 2">
    <name type="scientific">Ascaris lumbricoides</name>
    <name type="common">Giant roundworm</name>
    <dbReference type="NCBI Taxonomy" id="6252"/>
    <lineage>
        <taxon>Eukaryota</taxon>
        <taxon>Metazoa</taxon>
        <taxon>Ecdysozoa</taxon>
        <taxon>Nematoda</taxon>
        <taxon>Chromadorea</taxon>
        <taxon>Rhabditida</taxon>
        <taxon>Spirurina</taxon>
        <taxon>Ascaridomorpha</taxon>
        <taxon>Ascaridoidea</taxon>
        <taxon>Ascarididae</taxon>
        <taxon>Ascaris</taxon>
    </lineage>
</organism>
<evidence type="ECO:0000313" key="2">
    <source>
        <dbReference type="WBParaSite" id="ALUE_0000812301-mRNA-1"/>
    </source>
</evidence>
<dbReference type="Proteomes" id="UP000036681">
    <property type="component" value="Unplaced"/>
</dbReference>
<protein>
    <submittedName>
        <fullName evidence="2">MFS transporter</fullName>
    </submittedName>
</protein>
<dbReference type="AlphaFoldDB" id="A0A0M3HXN7"/>
<name>A0A0M3HXN7_ASCLU</name>